<dbReference type="Gene3D" id="1.50.10.10">
    <property type="match status" value="1"/>
</dbReference>
<keyword evidence="7" id="KW-1185">Reference proteome</keyword>
<reference evidence="6 7" key="1">
    <citation type="submission" date="2018-04" db="EMBL/GenBank/DDBJ databases">
        <title>Genomic Encyclopedia of Type Strains, Phase IV (KMG-IV): sequencing the most valuable type-strain genomes for metagenomic binning, comparative biology and taxonomic classification.</title>
        <authorList>
            <person name="Goeker M."/>
        </authorList>
    </citation>
    <scope>NUCLEOTIDE SEQUENCE [LARGE SCALE GENOMIC DNA]</scope>
    <source>
        <strain evidence="6 7">DSM 14823</strain>
    </source>
</reference>
<accession>A0A2U1ARD7</accession>
<evidence type="ECO:0000313" key="7">
    <source>
        <dbReference type="Proteomes" id="UP000245959"/>
    </source>
</evidence>
<dbReference type="InterPro" id="IPR012341">
    <property type="entry name" value="6hp_glycosidase-like_sf"/>
</dbReference>
<dbReference type="InterPro" id="IPR013737">
    <property type="entry name" value="Bac_rhamnosid_N"/>
</dbReference>
<dbReference type="AlphaFoldDB" id="A0A2U1ARD7"/>
<dbReference type="Pfam" id="PF17389">
    <property type="entry name" value="Bac_rhamnosid6H"/>
    <property type="match status" value="1"/>
</dbReference>
<evidence type="ECO:0000259" key="4">
    <source>
        <dbReference type="Pfam" id="PF08531"/>
    </source>
</evidence>
<name>A0A2U1ARD7_9BACT</name>
<dbReference type="PANTHER" id="PTHR33307:SF6">
    <property type="entry name" value="ALPHA-RHAMNOSIDASE (EUROFUNG)-RELATED"/>
    <property type="match status" value="1"/>
</dbReference>
<dbReference type="GO" id="GO:0030596">
    <property type="term" value="F:alpha-L-rhamnosidase activity"/>
    <property type="evidence" value="ECO:0007669"/>
    <property type="project" value="UniProtKB-EC"/>
</dbReference>
<evidence type="ECO:0000313" key="6">
    <source>
        <dbReference type="EMBL" id="PVY38960.1"/>
    </source>
</evidence>
<feature type="domain" description="Alpha-L-rhamnosidase concanavalin-like" evidence="3">
    <location>
        <begin position="217"/>
        <end position="303"/>
    </location>
</feature>
<feature type="domain" description="Alpha-L-rhamnosidase six-hairpin glycosidase" evidence="5">
    <location>
        <begin position="322"/>
        <end position="650"/>
    </location>
</feature>
<organism evidence="6 7">
    <name type="scientific">Victivallis vadensis</name>
    <dbReference type="NCBI Taxonomy" id="172901"/>
    <lineage>
        <taxon>Bacteria</taxon>
        <taxon>Pseudomonadati</taxon>
        <taxon>Lentisphaerota</taxon>
        <taxon>Lentisphaeria</taxon>
        <taxon>Victivallales</taxon>
        <taxon>Victivallaceae</taxon>
        <taxon>Victivallis</taxon>
    </lineage>
</organism>
<dbReference type="InterPro" id="IPR008979">
    <property type="entry name" value="Galactose-bd-like_sf"/>
</dbReference>
<dbReference type="InterPro" id="IPR008902">
    <property type="entry name" value="Rhamnosid_concanavalin"/>
</dbReference>
<proteinExistence type="predicted"/>
<dbReference type="Gene3D" id="2.60.120.260">
    <property type="entry name" value="Galactose-binding domain-like"/>
    <property type="match status" value="2"/>
</dbReference>
<evidence type="ECO:0000259" key="3">
    <source>
        <dbReference type="Pfam" id="PF05592"/>
    </source>
</evidence>
<comment type="caution">
    <text evidence="6">The sequence shown here is derived from an EMBL/GenBank/DDBJ whole genome shotgun (WGS) entry which is preliminary data.</text>
</comment>
<dbReference type="EMBL" id="QEKH01000023">
    <property type="protein sequence ID" value="PVY38960.1"/>
    <property type="molecule type" value="Genomic_DNA"/>
</dbReference>
<dbReference type="PANTHER" id="PTHR33307">
    <property type="entry name" value="ALPHA-RHAMNOSIDASE (EUROFUNG)"/>
    <property type="match status" value="1"/>
</dbReference>
<gene>
    <name evidence="6" type="ORF">C8D82_12312</name>
</gene>
<dbReference type="InterPro" id="IPR008928">
    <property type="entry name" value="6-hairpin_glycosidase_sf"/>
</dbReference>
<comment type="catalytic activity">
    <reaction evidence="1">
        <text>Hydrolysis of terminal non-reducing alpha-L-rhamnose residues in alpha-L-rhamnosides.</text>
        <dbReference type="EC" id="3.2.1.40"/>
    </reaction>
</comment>
<evidence type="ECO:0000259" key="5">
    <source>
        <dbReference type="Pfam" id="PF17389"/>
    </source>
</evidence>
<dbReference type="SUPFAM" id="SSF49785">
    <property type="entry name" value="Galactose-binding domain-like"/>
    <property type="match status" value="1"/>
</dbReference>
<dbReference type="InterPro" id="IPR016007">
    <property type="entry name" value="Alpha_rhamnosid"/>
</dbReference>
<dbReference type="GeneID" id="78296123"/>
<dbReference type="RefSeq" id="WP_116884830.1">
    <property type="nucleotide sequence ID" value="NZ_CABMMC010000013.1"/>
</dbReference>
<dbReference type="SUPFAM" id="SSF48208">
    <property type="entry name" value="Six-hairpin glycosidases"/>
    <property type="match status" value="1"/>
</dbReference>
<dbReference type="Pfam" id="PF05592">
    <property type="entry name" value="Bac_rhamnosid"/>
    <property type="match status" value="1"/>
</dbReference>
<dbReference type="OrthoDB" id="9761045at2"/>
<evidence type="ECO:0000256" key="1">
    <source>
        <dbReference type="ARBA" id="ARBA00001445"/>
    </source>
</evidence>
<evidence type="ECO:0000256" key="2">
    <source>
        <dbReference type="ARBA" id="ARBA00012652"/>
    </source>
</evidence>
<protein>
    <recommendedName>
        <fullName evidence="2">alpha-L-rhamnosidase</fullName>
        <ecNumber evidence="2">3.2.1.40</ecNumber>
    </recommendedName>
</protein>
<dbReference type="GO" id="GO:0005975">
    <property type="term" value="P:carbohydrate metabolic process"/>
    <property type="evidence" value="ECO:0007669"/>
    <property type="project" value="InterPro"/>
</dbReference>
<dbReference type="Pfam" id="PF08531">
    <property type="entry name" value="Bac_rhamnosid_N"/>
    <property type="match status" value="1"/>
</dbReference>
<dbReference type="InterPro" id="IPR035396">
    <property type="entry name" value="Bac_rhamnosid6H"/>
</dbReference>
<feature type="domain" description="Bacterial alpha-L-rhamnosidase N-terminal" evidence="4">
    <location>
        <begin position="43"/>
        <end position="206"/>
    </location>
</feature>
<dbReference type="EC" id="3.2.1.40" evidence="2"/>
<dbReference type="Proteomes" id="UP000245959">
    <property type="component" value="Unassembled WGS sequence"/>
</dbReference>
<sequence>MQNCNIRLGFWIAAPGKKRGYEVDTRENAPVFRREFEVSNSFQNGRILICGLGFYELYLNGHKVGDRVLDPVPSNYLTRINYAVYDVTAYLKPGRNTVGVILGNGWYNPNTKDEWCFWAASWRDCPKMTLKLELDGREVLCSDESWRVGESPITFNALRNGEFYDARLEMPGWCTNGFDDTKWPPAMRIAPPGGDLEQELQPPCKVLATFIARPTEKFNVYDAGRNLAGWARIFVEGEAGAEIILRYAERLTPAGELSVEYQDMYIHSGEFQTDRYILKGSGTEIWEPRFTYHGFRYIEAKIRGRAKIHKIEAREVGTAFKTAGEIVTSDSTLNRLQSMTLNSYRSNYVGIPTDCPHREKSGWTCDVMLAAETGLFNFEAASGYRGWLRILGDLQRRSGQLPALAPTGGFGFNWGSGPAWDSVLFSLPYDLYLHTGDDGAIREHYDGMKRYLGFCEFMATDHILFFGLGDWCPPDWEKICPAQITSTGYYYRDAKYLAKFAQLLGNKADEIRYTVLADSIAQAFHRRFHLGGGRYGTGNGIGEFTATGCALYHGLVPEKEKFGALEFLIEYAEKTEYACDFGILGAKYIPRVLAENGRADLALRFFTQRQFPGWAHWIDLGMTTLGEMWNGTSSRNHIMYGDISAWMFRYLGGFRHSWEQPGKRYLEIQPMPVVSACRSEYCRYLSDWRINGDEFEIDITVPQGGAGLLVMPDGSRHILSSGSARFRCIVDLTFSPVLRSHSELLT</sequence>